<comment type="caution">
    <text evidence="1">The sequence shown here is derived from an EMBL/GenBank/DDBJ whole genome shotgun (WGS) entry which is preliminary data.</text>
</comment>
<sequence>MLGVLFACAAGLGPLKGKVSLQLRDQTSVSNPVNDATLELQRSFSMGADKVSALKLKYTPCFDRDARDKIDLTASAAVRPSEDVVLSAEASLRQPGNAFDVKAALKAKGYLLSMEKNSRDASPLSLLEASTQLLVLGKPCGLTAGVRMAPEMSLIGKAELSVHPRLKLTPIVACRASDLKPSVAKLEASGISQSGHVGWKADVMPALNLASVEVREAVHGGNGLWTAKATVPTNGALGASSVALKREFVW</sequence>
<proteinExistence type="predicted"/>
<keyword evidence="2" id="KW-1185">Reference proteome</keyword>
<protein>
    <submittedName>
        <fullName evidence="1">Uncharacterized protein</fullName>
    </submittedName>
</protein>
<reference evidence="1" key="1">
    <citation type="submission" date="2021-05" db="EMBL/GenBank/DDBJ databases">
        <title>The genome of the haptophyte Pavlova lutheri (Diacronema luteri, Pavlovales) - a model for lipid biosynthesis in eukaryotic algae.</title>
        <authorList>
            <person name="Hulatt C.J."/>
            <person name="Posewitz M.C."/>
        </authorList>
    </citation>
    <scope>NUCLEOTIDE SEQUENCE</scope>
    <source>
        <strain evidence="1">NIVA-4/92</strain>
    </source>
</reference>
<evidence type="ECO:0000313" key="2">
    <source>
        <dbReference type="Proteomes" id="UP000751190"/>
    </source>
</evidence>
<organism evidence="1 2">
    <name type="scientific">Diacronema lutheri</name>
    <name type="common">Unicellular marine alga</name>
    <name type="synonym">Monochrysis lutheri</name>
    <dbReference type="NCBI Taxonomy" id="2081491"/>
    <lineage>
        <taxon>Eukaryota</taxon>
        <taxon>Haptista</taxon>
        <taxon>Haptophyta</taxon>
        <taxon>Pavlovophyceae</taxon>
        <taxon>Pavlovales</taxon>
        <taxon>Pavlovaceae</taxon>
        <taxon>Diacronema</taxon>
    </lineage>
</organism>
<dbReference type="OrthoDB" id="10462007at2759"/>
<evidence type="ECO:0000313" key="1">
    <source>
        <dbReference type="EMBL" id="KAG8463931.1"/>
    </source>
</evidence>
<dbReference type="Proteomes" id="UP000751190">
    <property type="component" value="Unassembled WGS sequence"/>
</dbReference>
<name>A0A8J5X918_DIALT</name>
<dbReference type="AlphaFoldDB" id="A0A8J5X918"/>
<dbReference type="EMBL" id="JAGTXO010000014">
    <property type="protein sequence ID" value="KAG8463931.1"/>
    <property type="molecule type" value="Genomic_DNA"/>
</dbReference>
<gene>
    <name evidence="1" type="ORF">KFE25_000099</name>
</gene>
<accession>A0A8J5X918</accession>